<protein>
    <recommendedName>
        <fullName evidence="6">SUN domain-containing protein</fullName>
    </recommendedName>
</protein>
<dbReference type="VEuPathDB" id="FungiDB:Z517_07416"/>
<accession>A0A0D2H800</accession>
<dbReference type="InterPro" id="IPR005556">
    <property type="entry name" value="SUN"/>
</dbReference>
<dbReference type="InterPro" id="IPR053088">
    <property type="entry name" value="Beta-glucosidase/SUN-like"/>
</dbReference>
<feature type="region of interest" description="Disordered" evidence="2">
    <location>
        <begin position="345"/>
        <end position="400"/>
    </location>
</feature>
<dbReference type="HOGENOM" id="CLU_026108_1_1_1"/>
<dbReference type="PANTHER" id="PTHR31654:SF0">
    <property type="entry name" value="SECRETED BETA-GLUCOSIDASE ADG3-RELATED"/>
    <property type="match status" value="1"/>
</dbReference>
<sequence length="510" mass="52518">MRKRTITSSASALLFLIASLVSAKHNGVHEHLEALHKRHRATRELAARSTAEDGEQGVEVRSIPESATSAISLEKRQAQCAFPTDAGLVPVTPGNKNGGWAMSPDQPCTPGSYCPYACPAGQVSVQWDPSATSYSYPKSMNGGLYCDQNGNIQKPFPNKPYCQATSSNIGVQNNAGGVVAFCQTVLPGNEAMLIPTSVTDYATLAVPDPSYWCETAAHYYINPPGISTDQACVWGTNNDPWGNWSPYVAGANADSSGNTFIKLGWNPIYLEPTTPFRNQMPDWGVKIDCPNGGCTGLPCEIDPTQNKVNGMVGSSSTGAGGGAFCVVTVAKGSTANFVVFNAGGDTSGSNSHGGSGWSATTSGGNNAGQFFQTTSSWQSPTDFQSSSSSEASTSSIASSTGSWTSQSVVTTSSAPTASASTGHSTTIGGSYGLPTHSPYYSLFNHTTYAAPTEGATGGAIETTVEATAIPSGPASSTVAPILPATGGSSTIKLSLASLFSALAVYAAVIV</sequence>
<dbReference type="AlphaFoldDB" id="A0A0D2H800"/>
<dbReference type="GeneID" id="25306906"/>
<keyword evidence="3" id="KW-0732">Signal</keyword>
<evidence type="ECO:0000256" key="3">
    <source>
        <dbReference type="SAM" id="SignalP"/>
    </source>
</evidence>
<evidence type="ECO:0008006" key="6">
    <source>
        <dbReference type="Google" id="ProtNLM"/>
    </source>
</evidence>
<dbReference type="EMBL" id="KN846972">
    <property type="protein sequence ID" value="KIW80799.1"/>
    <property type="molecule type" value="Genomic_DNA"/>
</dbReference>
<dbReference type="PANTHER" id="PTHR31654">
    <property type="entry name" value="SECRETED BETA-GLUCOSIDASE ADG3-RELATED"/>
    <property type="match status" value="1"/>
</dbReference>
<comment type="similarity">
    <text evidence="1">Belongs to the SUN family.</text>
</comment>
<proteinExistence type="inferred from homology"/>
<feature type="chain" id="PRO_5002254488" description="SUN domain-containing protein" evidence="3">
    <location>
        <begin position="24"/>
        <end position="510"/>
    </location>
</feature>
<dbReference type="Pfam" id="PF03856">
    <property type="entry name" value="SUN"/>
    <property type="match status" value="1"/>
</dbReference>
<dbReference type="STRING" id="1442368.A0A0D2H800"/>
<evidence type="ECO:0000256" key="1">
    <source>
        <dbReference type="ARBA" id="ARBA00010579"/>
    </source>
</evidence>
<dbReference type="Proteomes" id="UP000053029">
    <property type="component" value="Unassembled WGS sequence"/>
</dbReference>
<keyword evidence="5" id="KW-1185">Reference proteome</keyword>
<name>A0A0D2H800_9EURO</name>
<evidence type="ECO:0000313" key="4">
    <source>
        <dbReference type="EMBL" id="KIW80799.1"/>
    </source>
</evidence>
<organism evidence="4 5">
    <name type="scientific">Fonsecaea pedrosoi CBS 271.37</name>
    <dbReference type="NCBI Taxonomy" id="1442368"/>
    <lineage>
        <taxon>Eukaryota</taxon>
        <taxon>Fungi</taxon>
        <taxon>Dikarya</taxon>
        <taxon>Ascomycota</taxon>
        <taxon>Pezizomycotina</taxon>
        <taxon>Eurotiomycetes</taxon>
        <taxon>Chaetothyriomycetidae</taxon>
        <taxon>Chaetothyriales</taxon>
        <taxon>Herpotrichiellaceae</taxon>
        <taxon>Fonsecaea</taxon>
    </lineage>
</organism>
<feature type="signal peptide" evidence="3">
    <location>
        <begin position="1"/>
        <end position="23"/>
    </location>
</feature>
<feature type="compositionally biased region" description="Low complexity" evidence="2">
    <location>
        <begin position="375"/>
        <end position="400"/>
    </location>
</feature>
<reference evidence="4 5" key="1">
    <citation type="submission" date="2015-01" db="EMBL/GenBank/DDBJ databases">
        <title>The Genome Sequence of Fonsecaea pedrosoi CBS 271.37.</title>
        <authorList>
            <consortium name="The Broad Institute Genomics Platform"/>
            <person name="Cuomo C."/>
            <person name="de Hoog S."/>
            <person name="Gorbushina A."/>
            <person name="Stielow B."/>
            <person name="Teixiera M."/>
            <person name="Abouelleil A."/>
            <person name="Chapman S.B."/>
            <person name="Priest M."/>
            <person name="Young S.K."/>
            <person name="Wortman J."/>
            <person name="Nusbaum C."/>
            <person name="Birren B."/>
        </authorList>
    </citation>
    <scope>NUCLEOTIDE SEQUENCE [LARGE SCALE GENOMIC DNA]</scope>
    <source>
        <strain evidence="4 5">CBS 271.37</strain>
    </source>
</reference>
<gene>
    <name evidence="4" type="ORF">Z517_07416</name>
</gene>
<evidence type="ECO:0000256" key="2">
    <source>
        <dbReference type="SAM" id="MobiDB-lite"/>
    </source>
</evidence>
<evidence type="ECO:0000313" key="5">
    <source>
        <dbReference type="Proteomes" id="UP000053029"/>
    </source>
</evidence>
<dbReference type="RefSeq" id="XP_013284607.1">
    <property type="nucleotide sequence ID" value="XM_013429153.1"/>
</dbReference>
<dbReference type="OrthoDB" id="5554151at2759"/>